<keyword evidence="1" id="KW-0812">Transmembrane</keyword>
<keyword evidence="1" id="KW-0472">Membrane</keyword>
<dbReference type="RefSeq" id="WP_159752598.1">
    <property type="nucleotide sequence ID" value="NZ_WUQX01000001.1"/>
</dbReference>
<organism evidence="2 3">
    <name type="scientific">Sporofaciens musculi</name>
    <dbReference type="NCBI Taxonomy" id="2681861"/>
    <lineage>
        <taxon>Bacteria</taxon>
        <taxon>Bacillati</taxon>
        <taxon>Bacillota</taxon>
        <taxon>Clostridia</taxon>
        <taxon>Lachnospirales</taxon>
        <taxon>Lachnospiraceae</taxon>
        <taxon>Sporofaciens</taxon>
    </lineage>
</organism>
<keyword evidence="1" id="KW-1133">Transmembrane helix</keyword>
<dbReference type="AlphaFoldDB" id="A0A7X3MJ31"/>
<name>A0A7X3MJ31_9FIRM</name>
<gene>
    <name evidence="2" type="ORF">GN277_18760</name>
</gene>
<comment type="caution">
    <text evidence="2">The sequence shown here is derived from an EMBL/GenBank/DDBJ whole genome shotgun (WGS) entry which is preliminary data.</text>
</comment>
<dbReference type="EMBL" id="WUQX01000001">
    <property type="protein sequence ID" value="MXP77344.1"/>
    <property type="molecule type" value="Genomic_DNA"/>
</dbReference>
<keyword evidence="3" id="KW-1185">Reference proteome</keyword>
<dbReference type="Proteomes" id="UP000460412">
    <property type="component" value="Unassembled WGS sequence"/>
</dbReference>
<evidence type="ECO:0000313" key="3">
    <source>
        <dbReference type="Proteomes" id="UP000460412"/>
    </source>
</evidence>
<evidence type="ECO:0000313" key="2">
    <source>
        <dbReference type="EMBL" id="MXP77344.1"/>
    </source>
</evidence>
<evidence type="ECO:0000256" key="1">
    <source>
        <dbReference type="SAM" id="Phobius"/>
    </source>
</evidence>
<proteinExistence type="predicted"/>
<reference evidence="2 3" key="1">
    <citation type="submission" date="2019-12" db="EMBL/GenBank/DDBJ databases">
        <title>Sporaefaciens musculi gen. nov., sp. nov., a novel bacterium isolated from the caecum of an obese mouse.</title>
        <authorList>
            <person name="Rasmussen T.S."/>
            <person name="Streidl T."/>
            <person name="Hitch T.C.A."/>
            <person name="Wortmann E."/>
            <person name="Deptula P."/>
            <person name="Hansen M."/>
            <person name="Nielsen D.S."/>
            <person name="Clavel T."/>
            <person name="Vogensen F.K."/>
        </authorList>
    </citation>
    <scope>NUCLEOTIDE SEQUENCE [LARGE SCALE GENOMIC DNA]</scope>
    <source>
        <strain evidence="2 3">WCA-9-b2</strain>
    </source>
</reference>
<sequence>MKSKTTTSEKKEYWKNLRRKQKVQYVWDYYKFPIAVALIFFYIIGYTICGHFGEKDTLLYTGLINISAGEELTGQLSDGFLDYSNKNPDKHDLQLYTGLYLTNNPNDPNHEYASSSRIKLLASIDGEQLDVVLMNKEVFDAFSQNGYLVNLEELLRASAPGDFAELKPYLVTNKVISEDNSEDLLTDDSLSYHAVSSEYPMGLNVSQKGLFKQAGFEDDVFLGVIGNSPRTDMAVNYIRYLYSQTRP</sequence>
<feature type="transmembrane region" description="Helical" evidence="1">
    <location>
        <begin position="29"/>
        <end position="48"/>
    </location>
</feature>
<accession>A0A7X3MJ31</accession>
<protein>
    <submittedName>
        <fullName evidence="2">Uncharacterized protein</fullName>
    </submittedName>
</protein>